<proteinExistence type="inferred from homology"/>
<dbReference type="GO" id="GO:0005524">
    <property type="term" value="F:ATP binding"/>
    <property type="evidence" value="ECO:0007669"/>
    <property type="project" value="UniProtKB-KW"/>
</dbReference>
<feature type="binding site" evidence="9">
    <location>
        <begin position="184"/>
        <end position="187"/>
    </location>
    <ligand>
        <name>ATP</name>
        <dbReference type="ChEBI" id="CHEBI:30616"/>
    </ligand>
</feature>
<dbReference type="NCBIfam" id="TIGR00018">
    <property type="entry name" value="panC"/>
    <property type="match status" value="1"/>
</dbReference>
<gene>
    <name evidence="9" type="primary">panC</name>
    <name evidence="10" type="ORF">CR194_03130</name>
</gene>
<dbReference type="InterPro" id="IPR004821">
    <property type="entry name" value="Cyt_trans-like"/>
</dbReference>
<evidence type="ECO:0000256" key="7">
    <source>
        <dbReference type="ARBA" id="ARBA00022840"/>
    </source>
</evidence>
<dbReference type="AlphaFoldDB" id="A0A323THE1"/>
<dbReference type="Proteomes" id="UP000248214">
    <property type="component" value="Unassembled WGS sequence"/>
</dbReference>
<dbReference type="InterPro" id="IPR042176">
    <property type="entry name" value="Pantoate_ligase_C"/>
</dbReference>
<keyword evidence="6 9" id="KW-0547">Nucleotide-binding</keyword>
<dbReference type="FunFam" id="3.40.50.620:FF:000013">
    <property type="entry name" value="Pantothenate synthetase"/>
    <property type="match status" value="1"/>
</dbReference>
<dbReference type="HAMAP" id="MF_00158">
    <property type="entry name" value="PanC"/>
    <property type="match status" value="1"/>
</dbReference>
<sequence>MIEINTIKEMKQWVLSRKKEGQTVGFVPTMGFLHEGHLSLVKKAKSESDVVIMSVFVNPLQFGEGEDFEEYPRNKHRDEDLAKDHGVDVLFYPDAKEMYPGPMSVSMKVHHGVDVLCGASRPGHFDGVATVVMKLFQITDPDKAFFGMKDAQQVAVIQNMVRDFHLDVDVVPVDIVREEDGLAKSSRNVNLSESERKEAHHLSKTLNQAKVEVVEGRISTSKALEAWTRKELAQRITGKLDYVQVLRFPDLMELTDLQGKIILAVAVFYDRARIIDNITWEIGKGEFNHVS</sequence>
<evidence type="ECO:0000256" key="4">
    <source>
        <dbReference type="ARBA" id="ARBA00022598"/>
    </source>
</evidence>
<evidence type="ECO:0000256" key="8">
    <source>
        <dbReference type="ARBA" id="ARBA00048258"/>
    </source>
</evidence>
<comment type="catalytic activity">
    <reaction evidence="8 9">
        <text>(R)-pantoate + beta-alanine + ATP = (R)-pantothenate + AMP + diphosphate + H(+)</text>
        <dbReference type="Rhea" id="RHEA:10912"/>
        <dbReference type="ChEBI" id="CHEBI:15378"/>
        <dbReference type="ChEBI" id="CHEBI:15980"/>
        <dbReference type="ChEBI" id="CHEBI:29032"/>
        <dbReference type="ChEBI" id="CHEBI:30616"/>
        <dbReference type="ChEBI" id="CHEBI:33019"/>
        <dbReference type="ChEBI" id="CHEBI:57966"/>
        <dbReference type="ChEBI" id="CHEBI:456215"/>
        <dbReference type="EC" id="6.3.2.1"/>
    </reaction>
</comment>
<evidence type="ECO:0000256" key="3">
    <source>
        <dbReference type="ARBA" id="ARBA00022490"/>
    </source>
</evidence>
<dbReference type="InterPro" id="IPR014729">
    <property type="entry name" value="Rossmann-like_a/b/a_fold"/>
</dbReference>
<feature type="binding site" evidence="9">
    <location>
        <position position="61"/>
    </location>
    <ligand>
        <name>(R)-pantoate</name>
        <dbReference type="ChEBI" id="CHEBI:15980"/>
    </ligand>
</feature>
<comment type="miscellaneous">
    <text evidence="9">The reaction proceeds by a bi uni uni bi ping pong mechanism.</text>
</comment>
<feature type="binding site" evidence="9">
    <location>
        <begin position="147"/>
        <end position="150"/>
    </location>
    <ligand>
        <name>ATP</name>
        <dbReference type="ChEBI" id="CHEBI:30616"/>
    </ligand>
</feature>
<organism evidence="10 11">
    <name type="scientific">Salipaludibacillus keqinensis</name>
    <dbReference type="NCBI Taxonomy" id="2045207"/>
    <lineage>
        <taxon>Bacteria</taxon>
        <taxon>Bacillati</taxon>
        <taxon>Bacillota</taxon>
        <taxon>Bacilli</taxon>
        <taxon>Bacillales</taxon>
        <taxon>Bacillaceae</taxon>
    </lineage>
</organism>
<comment type="subunit">
    <text evidence="9">Homodimer.</text>
</comment>
<feature type="binding site" evidence="9">
    <location>
        <position position="61"/>
    </location>
    <ligand>
        <name>beta-alanine</name>
        <dbReference type="ChEBI" id="CHEBI:57966"/>
    </ligand>
</feature>
<comment type="subcellular location">
    <subcellularLocation>
        <location evidence="9">Cytoplasm</location>
    </subcellularLocation>
</comment>
<dbReference type="PANTHER" id="PTHR21299">
    <property type="entry name" value="CYTIDYLATE KINASE/PANTOATE-BETA-ALANINE LIGASE"/>
    <property type="match status" value="1"/>
</dbReference>
<dbReference type="SUPFAM" id="SSF52374">
    <property type="entry name" value="Nucleotidylyl transferase"/>
    <property type="match status" value="1"/>
</dbReference>
<keyword evidence="3 9" id="KW-0963">Cytoplasm</keyword>
<feature type="active site" description="Proton donor" evidence="9">
    <location>
        <position position="37"/>
    </location>
</feature>
<dbReference type="UniPathway" id="UPA00028">
    <property type="reaction ID" value="UER00005"/>
</dbReference>
<dbReference type="GO" id="GO:0015940">
    <property type="term" value="P:pantothenate biosynthetic process"/>
    <property type="evidence" value="ECO:0007669"/>
    <property type="project" value="UniProtKB-UniRule"/>
</dbReference>
<dbReference type="Pfam" id="PF02569">
    <property type="entry name" value="Pantoate_ligase"/>
    <property type="match status" value="1"/>
</dbReference>
<dbReference type="Gene3D" id="3.40.50.620">
    <property type="entry name" value="HUPs"/>
    <property type="match status" value="1"/>
</dbReference>
<feature type="binding site" evidence="9">
    <location>
        <position position="153"/>
    </location>
    <ligand>
        <name>(R)-pantoate</name>
        <dbReference type="ChEBI" id="CHEBI:15980"/>
    </ligand>
</feature>
<evidence type="ECO:0000256" key="5">
    <source>
        <dbReference type="ARBA" id="ARBA00022655"/>
    </source>
</evidence>
<dbReference type="EC" id="6.3.2.1" evidence="9"/>
<dbReference type="PANTHER" id="PTHR21299:SF1">
    <property type="entry name" value="PANTOATE--BETA-ALANINE LIGASE"/>
    <property type="match status" value="1"/>
</dbReference>
<feature type="binding site" evidence="9">
    <location>
        <position position="176"/>
    </location>
    <ligand>
        <name>ATP</name>
        <dbReference type="ChEBI" id="CHEBI:30616"/>
    </ligand>
</feature>
<evidence type="ECO:0000313" key="11">
    <source>
        <dbReference type="Proteomes" id="UP000248214"/>
    </source>
</evidence>
<dbReference type="CDD" id="cd00560">
    <property type="entry name" value="PanC"/>
    <property type="match status" value="1"/>
</dbReference>
<dbReference type="GO" id="GO:0005829">
    <property type="term" value="C:cytosol"/>
    <property type="evidence" value="ECO:0007669"/>
    <property type="project" value="TreeGrafter"/>
</dbReference>
<keyword evidence="11" id="KW-1185">Reference proteome</keyword>
<dbReference type="GO" id="GO:0004592">
    <property type="term" value="F:pantoate-beta-alanine ligase activity"/>
    <property type="evidence" value="ECO:0007669"/>
    <property type="project" value="UniProtKB-UniRule"/>
</dbReference>
<comment type="function">
    <text evidence="9">Catalyzes the condensation of pantoate with beta-alanine in an ATP-dependent reaction via a pantoyl-adenylate intermediate.</text>
</comment>
<evidence type="ECO:0000256" key="6">
    <source>
        <dbReference type="ARBA" id="ARBA00022741"/>
    </source>
</evidence>
<keyword evidence="4 9" id="KW-0436">Ligase</keyword>
<keyword evidence="7 9" id="KW-0067">ATP-binding</keyword>
<evidence type="ECO:0000256" key="1">
    <source>
        <dbReference type="ARBA" id="ARBA00004990"/>
    </source>
</evidence>
<evidence type="ECO:0000313" key="10">
    <source>
        <dbReference type="EMBL" id="PYZ94542.1"/>
    </source>
</evidence>
<dbReference type="EMBL" id="PDOD01000001">
    <property type="protein sequence ID" value="PYZ94542.1"/>
    <property type="molecule type" value="Genomic_DNA"/>
</dbReference>
<name>A0A323THE1_9BACI</name>
<comment type="pathway">
    <text evidence="1 9">Cofactor biosynthesis; (R)-pantothenate biosynthesis; (R)-pantothenate from (R)-pantoate and beta-alanine: step 1/1.</text>
</comment>
<dbReference type="NCBIfam" id="TIGR00125">
    <property type="entry name" value="cyt_tran_rel"/>
    <property type="match status" value="1"/>
</dbReference>
<accession>A0A323THE1</accession>
<dbReference type="Gene3D" id="3.30.1300.10">
    <property type="entry name" value="Pantoate-beta-alanine ligase, C-terminal domain"/>
    <property type="match status" value="1"/>
</dbReference>
<comment type="similarity">
    <text evidence="2 9">Belongs to the pantothenate synthetase family.</text>
</comment>
<evidence type="ECO:0000256" key="9">
    <source>
        <dbReference type="HAMAP-Rule" id="MF_00158"/>
    </source>
</evidence>
<reference evidence="10 11" key="1">
    <citation type="submission" date="2017-10" db="EMBL/GenBank/DDBJ databases">
        <title>Bacillus sp. nov., a halophilic bacterium isolated from a Keqin Lake.</title>
        <authorList>
            <person name="Wang H."/>
        </authorList>
    </citation>
    <scope>NUCLEOTIDE SEQUENCE [LARGE SCALE GENOMIC DNA]</scope>
    <source>
        <strain evidence="10 11">KQ-12</strain>
    </source>
</reference>
<dbReference type="RefSeq" id="WP_110608175.1">
    <property type="nucleotide sequence ID" value="NZ_PDOD01000001.1"/>
</dbReference>
<protein>
    <recommendedName>
        <fullName evidence="9">Pantothenate synthetase</fullName>
        <shortName evidence="9">PS</shortName>
        <ecNumber evidence="9">6.3.2.1</ecNumber>
    </recommendedName>
    <alternativeName>
        <fullName evidence="9">Pantoate--beta-alanine ligase</fullName>
    </alternativeName>
    <alternativeName>
        <fullName evidence="9">Pantoate-activating enzyme</fullName>
    </alternativeName>
</protein>
<evidence type="ECO:0000256" key="2">
    <source>
        <dbReference type="ARBA" id="ARBA00009256"/>
    </source>
</evidence>
<dbReference type="InterPro" id="IPR003721">
    <property type="entry name" value="Pantoate_ligase"/>
</dbReference>
<dbReference type="OrthoDB" id="9773087at2"/>
<keyword evidence="5 9" id="KW-0566">Pantothenate biosynthesis</keyword>
<feature type="binding site" evidence="9">
    <location>
        <begin position="30"/>
        <end position="37"/>
    </location>
    <ligand>
        <name>ATP</name>
        <dbReference type="ChEBI" id="CHEBI:30616"/>
    </ligand>
</feature>
<comment type="caution">
    <text evidence="10">The sequence shown here is derived from an EMBL/GenBank/DDBJ whole genome shotgun (WGS) entry which is preliminary data.</text>
</comment>